<keyword evidence="3" id="KW-1185">Reference proteome</keyword>
<organism evidence="2 3">
    <name type="scientific">Ilex paraguariensis</name>
    <name type="common">yerba mate</name>
    <dbReference type="NCBI Taxonomy" id="185542"/>
    <lineage>
        <taxon>Eukaryota</taxon>
        <taxon>Viridiplantae</taxon>
        <taxon>Streptophyta</taxon>
        <taxon>Embryophyta</taxon>
        <taxon>Tracheophyta</taxon>
        <taxon>Spermatophyta</taxon>
        <taxon>Magnoliopsida</taxon>
        <taxon>eudicotyledons</taxon>
        <taxon>Gunneridae</taxon>
        <taxon>Pentapetalae</taxon>
        <taxon>asterids</taxon>
        <taxon>campanulids</taxon>
        <taxon>Aquifoliales</taxon>
        <taxon>Aquifoliaceae</taxon>
        <taxon>Ilex</taxon>
    </lineage>
</organism>
<evidence type="ECO:0000256" key="1">
    <source>
        <dbReference type="SAM" id="MobiDB-lite"/>
    </source>
</evidence>
<evidence type="ECO:0000313" key="2">
    <source>
        <dbReference type="EMBL" id="CAK9188142.1"/>
    </source>
</evidence>
<gene>
    <name evidence="2" type="ORF">ILEXP_LOCUS58778</name>
</gene>
<name>A0ABC8V4K8_9AQUA</name>
<proteinExistence type="predicted"/>
<protein>
    <submittedName>
        <fullName evidence="2">Uncharacterized protein</fullName>
    </submittedName>
</protein>
<reference evidence="2 3" key="1">
    <citation type="submission" date="2024-02" db="EMBL/GenBank/DDBJ databases">
        <authorList>
            <person name="Vignale AGUSTIN F."/>
            <person name="Sosa J E."/>
            <person name="Modenutti C."/>
        </authorList>
    </citation>
    <scope>NUCLEOTIDE SEQUENCE [LARGE SCALE GENOMIC DNA]</scope>
</reference>
<feature type="region of interest" description="Disordered" evidence="1">
    <location>
        <begin position="35"/>
        <end position="58"/>
    </location>
</feature>
<dbReference type="Proteomes" id="UP001642360">
    <property type="component" value="Unassembled WGS sequence"/>
</dbReference>
<evidence type="ECO:0000313" key="3">
    <source>
        <dbReference type="Proteomes" id="UP001642360"/>
    </source>
</evidence>
<sequence>MAEYERLSTFSKPHFSPMIVSITLIATGFKRQEESEGRTLQASQLGQGDVTLGTSRRPSFMEGGSVEIPEFLRKKGRLRYPRA</sequence>
<dbReference type="AlphaFoldDB" id="A0ABC8V4K8"/>
<accession>A0ABC8V4K8</accession>
<feature type="compositionally biased region" description="Polar residues" evidence="1">
    <location>
        <begin position="38"/>
        <end position="57"/>
    </location>
</feature>
<dbReference type="EMBL" id="CAUOFW020010313">
    <property type="protein sequence ID" value="CAK9188142.1"/>
    <property type="molecule type" value="Genomic_DNA"/>
</dbReference>
<comment type="caution">
    <text evidence="2">The sequence shown here is derived from an EMBL/GenBank/DDBJ whole genome shotgun (WGS) entry which is preliminary data.</text>
</comment>